<proteinExistence type="predicted"/>
<dbReference type="Gene3D" id="3.40.50.880">
    <property type="match status" value="1"/>
</dbReference>
<evidence type="ECO:0000313" key="3">
    <source>
        <dbReference type="Proteomes" id="UP000199411"/>
    </source>
</evidence>
<dbReference type="FunFam" id="3.40.50.880:FF:000033">
    <property type="entry name" value="Glutamine amidotransferase class-I"/>
    <property type="match status" value="1"/>
</dbReference>
<dbReference type="RefSeq" id="WP_092129684.1">
    <property type="nucleotide sequence ID" value="NZ_FMYU01000015.1"/>
</dbReference>
<feature type="domain" description="Glutamine amidotransferase" evidence="1">
    <location>
        <begin position="40"/>
        <end position="179"/>
    </location>
</feature>
<reference evidence="3" key="1">
    <citation type="submission" date="2016-10" db="EMBL/GenBank/DDBJ databases">
        <authorList>
            <person name="Varghese N."/>
            <person name="Submissions S."/>
        </authorList>
    </citation>
    <scope>NUCLEOTIDE SEQUENCE [LARGE SCALE GENOMIC DNA]</scope>
    <source>
        <strain evidence="3">DSM 8415</strain>
    </source>
</reference>
<dbReference type="PANTHER" id="PTHR42695:SF5">
    <property type="entry name" value="GLUTAMINE AMIDOTRANSFERASE YLR126C-RELATED"/>
    <property type="match status" value="1"/>
</dbReference>
<dbReference type="Proteomes" id="UP000199411">
    <property type="component" value="Unassembled WGS sequence"/>
</dbReference>
<dbReference type="InterPro" id="IPR044992">
    <property type="entry name" value="ChyE-like"/>
</dbReference>
<dbReference type="PANTHER" id="PTHR42695">
    <property type="entry name" value="GLUTAMINE AMIDOTRANSFERASE YLR126C-RELATED"/>
    <property type="match status" value="1"/>
</dbReference>
<dbReference type="CDD" id="cd01741">
    <property type="entry name" value="GATase1_1"/>
    <property type="match status" value="1"/>
</dbReference>
<dbReference type="InterPro" id="IPR017926">
    <property type="entry name" value="GATASE"/>
</dbReference>
<sequence>MKQLLAIRNVAIEHAGLFEEVLRQKNYQISYIDAFKGQLAGNLKNYSLILVLGGYMGAYEEDKFPFLKHEYKVIEEALTLNIPLIGICLGSQMLARVLGARVYKGHTKEIGFFDIHKVSNHEYFYNFPDKFKAFQWHNDTFDLPNNTQRVFSSSSYKNQGFVYKNAIGLQFHIEVSLDMIKKWLLEYNEEVEKENLNTQDILDNAKVYTLTLKKYIEYLINNIENGAL</sequence>
<keyword evidence="3" id="KW-1185">Reference proteome</keyword>
<dbReference type="Pfam" id="PF00117">
    <property type="entry name" value="GATase"/>
    <property type="match status" value="1"/>
</dbReference>
<dbReference type="PROSITE" id="PS51273">
    <property type="entry name" value="GATASE_TYPE_1"/>
    <property type="match status" value="1"/>
</dbReference>
<dbReference type="InterPro" id="IPR029062">
    <property type="entry name" value="Class_I_gatase-like"/>
</dbReference>
<keyword evidence="2" id="KW-0315">Glutamine amidotransferase</keyword>
<dbReference type="OrthoDB" id="9813383at2"/>
<organism evidence="2 3">
    <name type="scientific">Desulfurella multipotens</name>
    <dbReference type="NCBI Taxonomy" id="79269"/>
    <lineage>
        <taxon>Bacteria</taxon>
        <taxon>Pseudomonadati</taxon>
        <taxon>Campylobacterota</taxon>
        <taxon>Desulfurellia</taxon>
        <taxon>Desulfurellales</taxon>
        <taxon>Desulfurellaceae</taxon>
        <taxon>Desulfurella</taxon>
    </lineage>
</organism>
<evidence type="ECO:0000313" key="2">
    <source>
        <dbReference type="EMBL" id="SDD00812.1"/>
    </source>
</evidence>
<dbReference type="GO" id="GO:0016740">
    <property type="term" value="F:transferase activity"/>
    <property type="evidence" value="ECO:0007669"/>
    <property type="project" value="UniProtKB-KW"/>
</dbReference>
<accession>A0A1G6R865</accession>
<dbReference type="AlphaFoldDB" id="A0A1G6R865"/>
<evidence type="ECO:0000259" key="1">
    <source>
        <dbReference type="Pfam" id="PF00117"/>
    </source>
</evidence>
<dbReference type="SUPFAM" id="SSF52317">
    <property type="entry name" value="Class I glutamine amidotransferase-like"/>
    <property type="match status" value="1"/>
</dbReference>
<dbReference type="GO" id="GO:0005829">
    <property type="term" value="C:cytosol"/>
    <property type="evidence" value="ECO:0007669"/>
    <property type="project" value="TreeGrafter"/>
</dbReference>
<gene>
    <name evidence="2" type="ORF">SAMN05660835_01750</name>
</gene>
<protein>
    <submittedName>
        <fullName evidence="2">GMP synthase-Glutamine amidotransferase</fullName>
    </submittedName>
</protein>
<dbReference type="EMBL" id="FMYU01000015">
    <property type="protein sequence ID" value="SDD00812.1"/>
    <property type="molecule type" value="Genomic_DNA"/>
</dbReference>
<keyword evidence="2" id="KW-0808">Transferase</keyword>
<name>A0A1G6R865_9BACT</name>